<organism evidence="1 2">
    <name type="scientific">Muribaculum intestinale</name>
    <dbReference type="NCBI Taxonomy" id="1796646"/>
    <lineage>
        <taxon>Bacteria</taxon>
        <taxon>Pseudomonadati</taxon>
        <taxon>Bacteroidota</taxon>
        <taxon>Bacteroidia</taxon>
        <taxon>Bacteroidales</taxon>
        <taxon>Muribaculaceae</taxon>
        <taxon>Muribaculum</taxon>
    </lineage>
</organism>
<gene>
    <name evidence="1" type="ORF">E5333_00230</name>
</gene>
<dbReference type="AlphaFoldDB" id="A0A4S2G410"/>
<protein>
    <submittedName>
        <fullName evidence="1">Uncharacterized protein</fullName>
    </submittedName>
</protein>
<dbReference type="RefSeq" id="WP_135957253.1">
    <property type="nucleotide sequence ID" value="NZ_CAOTTR010000052.1"/>
</dbReference>
<evidence type="ECO:0000313" key="2">
    <source>
        <dbReference type="Proteomes" id="UP000306630"/>
    </source>
</evidence>
<dbReference type="Proteomes" id="UP000306630">
    <property type="component" value="Unassembled WGS sequence"/>
</dbReference>
<accession>A0A4S2G410</accession>
<evidence type="ECO:0000313" key="1">
    <source>
        <dbReference type="EMBL" id="TGY76717.1"/>
    </source>
</evidence>
<proteinExistence type="predicted"/>
<name>A0A4S2G410_9BACT</name>
<comment type="caution">
    <text evidence="1">The sequence shown here is derived from an EMBL/GenBank/DDBJ whole genome shotgun (WGS) entry which is preliminary data.</text>
</comment>
<sequence length="170" mass="19632">MNHSNFNWNSSAFFQRLTATNRFARDNGYTFTLVSSLEGFHGALGEMLSAQAFVAVSDTSDGGIDIENSPHTRRVKTVFLAMRHAADDMEAREQSMENMRELFRQFMSILILEKTRLEEKQIFLDPRIAFKEINRYFFTGCACAFFQIAVDTYTDLTYNPDEWINPQPMP</sequence>
<reference evidence="1 2" key="1">
    <citation type="submission" date="2019-04" db="EMBL/GenBank/DDBJ databases">
        <title>Microbes associate with the intestines of laboratory mice.</title>
        <authorList>
            <person name="Navarre W."/>
            <person name="Wong E."/>
            <person name="Huang K."/>
            <person name="Tropini C."/>
            <person name="Ng K."/>
            <person name="Yu B."/>
        </authorList>
    </citation>
    <scope>NUCLEOTIDE SEQUENCE [LARGE SCALE GENOMIC DNA]</scope>
    <source>
        <strain evidence="1 2">NM06_A21</strain>
    </source>
</reference>
<dbReference type="EMBL" id="SRYD01000001">
    <property type="protein sequence ID" value="TGY76717.1"/>
    <property type="molecule type" value="Genomic_DNA"/>
</dbReference>